<comment type="pathway">
    <text evidence="2">Amino-acid biosynthesis; L-tryptophan biosynthesis; L-tryptophan from chorismate: step 4/5.</text>
</comment>
<dbReference type="GO" id="GO:0000162">
    <property type="term" value="P:L-tryptophan biosynthetic process"/>
    <property type="evidence" value="ECO:0007669"/>
    <property type="project" value="UniProtKB-UniPathway"/>
</dbReference>
<comment type="caution">
    <text evidence="10">The sequence shown here is derived from an EMBL/GenBank/DDBJ whole genome shotgun (WGS) entry which is preliminary data.</text>
</comment>
<dbReference type="InterPro" id="IPR013798">
    <property type="entry name" value="Indole-3-glycerol_P_synth_dom"/>
</dbReference>
<name>A0A644VU33_9ZZZZ</name>
<evidence type="ECO:0000256" key="3">
    <source>
        <dbReference type="ARBA" id="ARBA00012362"/>
    </source>
</evidence>
<dbReference type="Gene3D" id="3.20.20.70">
    <property type="entry name" value="Aldolase class I"/>
    <property type="match status" value="1"/>
</dbReference>
<evidence type="ECO:0000256" key="7">
    <source>
        <dbReference type="ARBA" id="ARBA00023141"/>
    </source>
</evidence>
<keyword evidence="8 10" id="KW-0456">Lyase</keyword>
<protein>
    <recommendedName>
        <fullName evidence="3">indole-3-glycerol-phosphate synthase</fullName>
        <ecNumber evidence="3">4.1.1.48</ecNumber>
    </recommendedName>
</protein>
<comment type="catalytic activity">
    <reaction evidence="1">
        <text>1-(2-carboxyphenylamino)-1-deoxy-D-ribulose 5-phosphate + H(+) = (1S,2R)-1-C-(indol-3-yl)glycerol 3-phosphate + CO2 + H2O</text>
        <dbReference type="Rhea" id="RHEA:23476"/>
        <dbReference type="ChEBI" id="CHEBI:15377"/>
        <dbReference type="ChEBI" id="CHEBI:15378"/>
        <dbReference type="ChEBI" id="CHEBI:16526"/>
        <dbReference type="ChEBI" id="CHEBI:58613"/>
        <dbReference type="ChEBI" id="CHEBI:58866"/>
        <dbReference type="EC" id="4.1.1.48"/>
    </reaction>
</comment>
<dbReference type="SUPFAM" id="SSF51366">
    <property type="entry name" value="Ribulose-phoshate binding barrel"/>
    <property type="match status" value="1"/>
</dbReference>
<dbReference type="AlphaFoldDB" id="A0A644VU33"/>
<dbReference type="PROSITE" id="PS00614">
    <property type="entry name" value="IGPS"/>
    <property type="match status" value="1"/>
</dbReference>
<evidence type="ECO:0000256" key="1">
    <source>
        <dbReference type="ARBA" id="ARBA00001633"/>
    </source>
</evidence>
<organism evidence="10">
    <name type="scientific">bioreactor metagenome</name>
    <dbReference type="NCBI Taxonomy" id="1076179"/>
    <lineage>
        <taxon>unclassified sequences</taxon>
        <taxon>metagenomes</taxon>
        <taxon>ecological metagenomes</taxon>
    </lineage>
</organism>
<accession>A0A644VU33</accession>
<proteinExistence type="predicted"/>
<keyword evidence="6" id="KW-0822">Tryptophan biosynthesis</keyword>
<reference evidence="10" key="1">
    <citation type="submission" date="2019-08" db="EMBL/GenBank/DDBJ databases">
        <authorList>
            <person name="Kucharzyk K."/>
            <person name="Murdoch R.W."/>
            <person name="Higgins S."/>
            <person name="Loffler F."/>
        </authorList>
    </citation>
    <scope>NUCLEOTIDE SEQUENCE</scope>
</reference>
<dbReference type="InterPro" id="IPR013785">
    <property type="entry name" value="Aldolase_TIM"/>
</dbReference>
<evidence type="ECO:0000256" key="4">
    <source>
        <dbReference type="ARBA" id="ARBA00022605"/>
    </source>
</evidence>
<evidence type="ECO:0000256" key="2">
    <source>
        <dbReference type="ARBA" id="ARBA00004696"/>
    </source>
</evidence>
<evidence type="ECO:0000256" key="8">
    <source>
        <dbReference type="ARBA" id="ARBA00023239"/>
    </source>
</evidence>
<evidence type="ECO:0000256" key="5">
    <source>
        <dbReference type="ARBA" id="ARBA00022793"/>
    </source>
</evidence>
<keyword evidence="7" id="KW-0057">Aromatic amino acid biosynthesis</keyword>
<evidence type="ECO:0000313" key="10">
    <source>
        <dbReference type="EMBL" id="MPL94911.1"/>
    </source>
</evidence>
<dbReference type="PANTHER" id="PTHR22854">
    <property type="entry name" value="TRYPTOPHAN BIOSYNTHESIS PROTEIN"/>
    <property type="match status" value="1"/>
</dbReference>
<dbReference type="NCBIfam" id="NF001377">
    <property type="entry name" value="PRK00278.2-4"/>
    <property type="match status" value="1"/>
</dbReference>
<keyword evidence="5" id="KW-0210">Decarboxylase</keyword>
<dbReference type="CDD" id="cd00331">
    <property type="entry name" value="IGPS"/>
    <property type="match status" value="1"/>
</dbReference>
<evidence type="ECO:0000259" key="9">
    <source>
        <dbReference type="Pfam" id="PF00218"/>
    </source>
</evidence>
<dbReference type="InterPro" id="IPR045186">
    <property type="entry name" value="Indole-3-glycerol_P_synth"/>
</dbReference>
<dbReference type="Pfam" id="PF00218">
    <property type="entry name" value="IGPS"/>
    <property type="match status" value="1"/>
</dbReference>
<dbReference type="UniPathway" id="UPA00035">
    <property type="reaction ID" value="UER00043"/>
</dbReference>
<dbReference type="EMBL" id="VSSQ01000446">
    <property type="protein sequence ID" value="MPL94911.1"/>
    <property type="molecule type" value="Genomic_DNA"/>
</dbReference>
<dbReference type="GO" id="GO:0004640">
    <property type="term" value="F:phosphoribosylanthranilate isomerase activity"/>
    <property type="evidence" value="ECO:0007669"/>
    <property type="project" value="TreeGrafter"/>
</dbReference>
<feature type="domain" description="Indole-3-glycerol phosphate synthase" evidence="9">
    <location>
        <begin position="4"/>
        <end position="253"/>
    </location>
</feature>
<dbReference type="EC" id="4.1.1.48" evidence="3"/>
<evidence type="ECO:0000256" key="6">
    <source>
        <dbReference type="ARBA" id="ARBA00022822"/>
    </source>
</evidence>
<dbReference type="InterPro" id="IPR011060">
    <property type="entry name" value="RibuloseP-bd_barrel"/>
</dbReference>
<dbReference type="InterPro" id="IPR001468">
    <property type="entry name" value="Indole-3-GlycerolPSynthase_CS"/>
</dbReference>
<keyword evidence="4" id="KW-0028">Amino-acid biosynthesis</keyword>
<dbReference type="FunFam" id="3.20.20.70:FF:000024">
    <property type="entry name" value="Indole-3-glycerol phosphate synthase"/>
    <property type="match status" value="1"/>
</dbReference>
<gene>
    <name evidence="10" type="primary">trpC_9</name>
    <name evidence="10" type="ORF">SDC9_41071</name>
</gene>
<sequence length="262" mass="28997">MTILDKIIADKKTEVANRKKLVTLDVLCTAPYFNRKCISLKDRLTSSSSGVIAEFKRKSPSKGWIHEEADVVDVTSGYDEAGAAGISVLTDSKYFGGISEDLTAARPYVHCPILRKDFMIDVYQLFEAKAMGADVILLIAAALTVGDTLELARQAKALSLEVLLEIHNKEELVYINDFVDMVGVNNRNLKTFEVSTDVSFELAGLIPDKFVKISESGISSPETVNMLKVSGYQGFLMGENFMKELNPAESLRTFIERLELLK</sequence>
<dbReference type="PANTHER" id="PTHR22854:SF2">
    <property type="entry name" value="INDOLE-3-GLYCEROL-PHOSPHATE SYNTHASE"/>
    <property type="match status" value="1"/>
</dbReference>
<dbReference type="GO" id="GO:0004425">
    <property type="term" value="F:indole-3-glycerol-phosphate synthase activity"/>
    <property type="evidence" value="ECO:0007669"/>
    <property type="project" value="UniProtKB-EC"/>
</dbReference>